<organism evidence="2 3">
    <name type="scientific">Thlaspi arvense</name>
    <name type="common">Field penny-cress</name>
    <dbReference type="NCBI Taxonomy" id="13288"/>
    <lineage>
        <taxon>Eukaryota</taxon>
        <taxon>Viridiplantae</taxon>
        <taxon>Streptophyta</taxon>
        <taxon>Embryophyta</taxon>
        <taxon>Tracheophyta</taxon>
        <taxon>Spermatophyta</taxon>
        <taxon>Magnoliopsida</taxon>
        <taxon>eudicotyledons</taxon>
        <taxon>Gunneridae</taxon>
        <taxon>Pentapetalae</taxon>
        <taxon>rosids</taxon>
        <taxon>malvids</taxon>
        <taxon>Brassicales</taxon>
        <taxon>Brassicaceae</taxon>
        <taxon>Thlaspideae</taxon>
        <taxon>Thlaspi</taxon>
    </lineage>
</organism>
<evidence type="ECO:0000313" key="2">
    <source>
        <dbReference type="EMBL" id="CAH2080474.1"/>
    </source>
</evidence>
<comment type="caution">
    <text evidence="2">The sequence shown here is derived from an EMBL/GenBank/DDBJ whole genome shotgun (WGS) entry which is preliminary data.</text>
</comment>
<feature type="compositionally biased region" description="Low complexity" evidence="1">
    <location>
        <begin position="761"/>
        <end position="772"/>
    </location>
</feature>
<feature type="region of interest" description="Disordered" evidence="1">
    <location>
        <begin position="157"/>
        <end position="182"/>
    </location>
</feature>
<feature type="compositionally biased region" description="Polar residues" evidence="1">
    <location>
        <begin position="945"/>
        <end position="957"/>
    </location>
</feature>
<feature type="region of interest" description="Disordered" evidence="1">
    <location>
        <begin position="928"/>
        <end position="968"/>
    </location>
</feature>
<feature type="compositionally biased region" description="Polar residues" evidence="1">
    <location>
        <begin position="271"/>
        <end position="287"/>
    </location>
</feature>
<keyword evidence="3" id="KW-1185">Reference proteome</keyword>
<accession>A0AAU9TAJ3</accession>
<dbReference type="EMBL" id="CAJVSB020000901">
    <property type="protein sequence ID" value="CAH2080474.1"/>
    <property type="molecule type" value="Genomic_DNA"/>
</dbReference>
<feature type="compositionally biased region" description="Polar residues" evidence="1">
    <location>
        <begin position="871"/>
        <end position="889"/>
    </location>
</feature>
<feature type="compositionally biased region" description="Polar residues" evidence="1">
    <location>
        <begin position="795"/>
        <end position="815"/>
    </location>
</feature>
<feature type="region of interest" description="Disordered" evidence="1">
    <location>
        <begin position="1"/>
        <end position="28"/>
    </location>
</feature>
<sequence>MPRPTPPHPPTHPTPPHEGNKSLTDTNEERAIVLYKPDALPPETNGSTVQEGNSRVQLLKVLEARKTVLQKEQGMAFARAVAAGFDIDHIAPLVSFAECFGASRLMDACRRFVDLWKGKHETGQWLEIEAAEAMSCRSDFSAMNASGIMLSSVANKQKEPLSDVPPENNGKAGIEATSGERHPADHQVPFGQQEYFQGQFPHPMFPAWPAHSPPGTLPVFQPYPVQGMPYYPNYPGNGPFYPPPYLPMEDSRISTGHRTRQRRQSADGRDSSTGSEASETDGTNARSQGGMELEKEGSHRREPRKKTGRSGKKQSGVVVIRNINYIASKGQNSSESVSQSGSDSDTDKESGDLQRSALDMMHKNSMESNKNCKSSADGSKSYTEESIIHGKEADGGHWQAFQNFLLRDTDEHDQSTDQGLFAMEKNLKTKRRQRTVADDPLAVVGRDQIEGQDGGFSEFQKLSGNLTRKSGVSNDEILMCRGEGHFDDHRGSTDDKMDVQFTEINGRKVMYRGSANDDFMVVGHENHSNLVSSSDLLALDGLTHSASHLNKSSHEKMTDESFIVPLRSMSLDQVGAGGRAAIDIDSELPKTVQKSEIGPNTTPNGINYEPDDLSLMPERGTEKITIGYDPALDYEMEVCVEDAASMHNSKEVAADVKKGPKKSEKDQKSRVTPGTLDKKSVGPIRKVKPSKLNPLEDARARADRLRAFKADLQKMKKEKLESLFSSNGLMFKLVPFAGRRTAKATGSFKDREAKENCSKGSSVVPQSPFSQQTARKSSTKLSVTSHRVSKFSDSEPGSSSPLQRSKLRTSSLGSSESRKVSKTSKSNNGNQVPGNRLTRSASSLPETRKESSCVTPDLKASKARIRRLSEPKTSSTPYVSSTESQNTELISKPKMSKEPESRKISAIISLDRSKAATLPELRIRKNKDSVDAGQNKHAAKEMIQKVNQSKSSATCSNKTDEKTHQSDQVNSPVIDKTVVMLGCEKPSLPVVCVSEENMGVQKEHSNDHGKVEKIEMIPEYTVRAPPSPMDGVNVEPIQSQLQEQPRSYEVHIEKVSPKSSNICKAGEPYQAPVARLSSLEDPSTEHLEYGKAPPMSSETMKSSAGIAKVQLSGLDNIKLQKIPESVGRLQVKESPKGFRRLLKFGRKNHSSSAGELSIESDNASVNGSEVDDNATKAASSSEGLTNVE</sequence>
<evidence type="ECO:0008006" key="4">
    <source>
        <dbReference type="Google" id="ProtNLM"/>
    </source>
</evidence>
<feature type="compositionally biased region" description="Basic and acidic residues" evidence="1">
    <location>
        <begin position="748"/>
        <end position="757"/>
    </location>
</feature>
<dbReference type="AlphaFoldDB" id="A0AAU9TAJ3"/>
<feature type="region of interest" description="Disordered" evidence="1">
    <location>
        <begin position="745"/>
        <end position="901"/>
    </location>
</feature>
<reference evidence="2 3" key="1">
    <citation type="submission" date="2022-03" db="EMBL/GenBank/DDBJ databases">
        <authorList>
            <person name="Nunn A."/>
            <person name="Chopra R."/>
            <person name="Nunn A."/>
            <person name="Contreras Garrido A."/>
        </authorList>
    </citation>
    <scope>NUCLEOTIDE SEQUENCE [LARGE SCALE GENOMIC DNA]</scope>
</reference>
<dbReference type="PANTHER" id="PTHR31008:SF2">
    <property type="entry name" value="COP1-INTERACTING PROTEIN-LIKE PROTEIN"/>
    <property type="match status" value="1"/>
</dbReference>
<feature type="region of interest" description="Disordered" evidence="1">
    <location>
        <begin position="650"/>
        <end position="698"/>
    </location>
</feature>
<protein>
    <recommendedName>
        <fullName evidence="4">COP1-interacting protein 7</fullName>
    </recommendedName>
</protein>
<feature type="compositionally biased region" description="Polar residues" evidence="1">
    <location>
        <begin position="773"/>
        <end position="786"/>
    </location>
</feature>
<feature type="compositionally biased region" description="Polar residues" evidence="1">
    <location>
        <begin position="1176"/>
        <end position="1188"/>
    </location>
</feature>
<feature type="region of interest" description="Disordered" evidence="1">
    <location>
        <begin position="1080"/>
        <end position="1099"/>
    </location>
</feature>
<dbReference type="Proteomes" id="UP000836841">
    <property type="component" value="Unassembled WGS sequence"/>
</dbReference>
<feature type="compositionally biased region" description="Polar residues" evidence="1">
    <location>
        <begin position="823"/>
        <end position="845"/>
    </location>
</feature>
<evidence type="ECO:0000256" key="1">
    <source>
        <dbReference type="SAM" id="MobiDB-lite"/>
    </source>
</evidence>
<feature type="compositionally biased region" description="Low complexity" evidence="1">
    <location>
        <begin position="328"/>
        <end position="343"/>
    </location>
</feature>
<feature type="compositionally biased region" description="Basic and acidic residues" evidence="1">
    <location>
        <begin position="650"/>
        <end position="669"/>
    </location>
</feature>
<feature type="region of interest" description="Disordered" evidence="1">
    <location>
        <begin position="242"/>
        <end position="352"/>
    </location>
</feature>
<feature type="compositionally biased region" description="Basic residues" evidence="1">
    <location>
        <begin position="301"/>
        <end position="312"/>
    </location>
</feature>
<feature type="compositionally biased region" description="Polar residues" evidence="1">
    <location>
        <begin position="1150"/>
        <end position="1167"/>
    </location>
</feature>
<feature type="compositionally biased region" description="Pro residues" evidence="1">
    <location>
        <begin position="1"/>
        <end position="16"/>
    </location>
</feature>
<gene>
    <name evidence="2" type="ORF">TAV2_LOCUS26177</name>
</gene>
<dbReference type="PANTHER" id="PTHR31008">
    <property type="entry name" value="COP1-INTERACTING PROTEIN-RELATED"/>
    <property type="match status" value="1"/>
</dbReference>
<name>A0AAU9TAJ3_THLAR</name>
<proteinExistence type="predicted"/>
<feature type="region of interest" description="Disordered" evidence="1">
    <location>
        <begin position="1148"/>
        <end position="1188"/>
    </location>
</feature>
<evidence type="ECO:0000313" key="3">
    <source>
        <dbReference type="Proteomes" id="UP000836841"/>
    </source>
</evidence>